<gene>
    <name evidence="4" type="ORF">SI8410_05006676</name>
</gene>
<dbReference type="Pfam" id="PF20431">
    <property type="entry name" value="E_motif"/>
    <property type="match status" value="1"/>
</dbReference>
<keyword evidence="5" id="KW-1185">Reference proteome</keyword>
<dbReference type="InterPro" id="IPR002885">
    <property type="entry name" value="PPR_rpt"/>
</dbReference>
<dbReference type="Pfam" id="PF01535">
    <property type="entry name" value="PPR"/>
    <property type="match status" value="2"/>
</dbReference>
<feature type="domain" description="DYW" evidence="3">
    <location>
        <begin position="528"/>
        <end position="616"/>
    </location>
</feature>
<dbReference type="InterPro" id="IPR032867">
    <property type="entry name" value="DYW_dom"/>
</dbReference>
<dbReference type="GO" id="GO:0003729">
    <property type="term" value="F:mRNA binding"/>
    <property type="evidence" value="ECO:0007669"/>
    <property type="project" value="UniProtKB-ARBA"/>
</dbReference>
<feature type="repeat" description="PPR" evidence="2">
    <location>
        <begin position="110"/>
        <end position="144"/>
    </location>
</feature>
<evidence type="ECO:0000259" key="3">
    <source>
        <dbReference type="Pfam" id="PF14432"/>
    </source>
</evidence>
<keyword evidence="1" id="KW-0677">Repeat</keyword>
<dbReference type="EMBL" id="LR746268">
    <property type="protein sequence ID" value="CAA7396013.1"/>
    <property type="molecule type" value="Genomic_DNA"/>
</dbReference>
<reference evidence="4" key="1">
    <citation type="submission" date="2020-02" db="EMBL/GenBank/DDBJ databases">
        <authorList>
            <person name="Scholz U."/>
            <person name="Mascher M."/>
            <person name="Fiebig A."/>
        </authorList>
    </citation>
    <scope>NUCLEOTIDE SEQUENCE</scope>
</reference>
<dbReference type="Proteomes" id="UP000663760">
    <property type="component" value="Chromosome 5"/>
</dbReference>
<sequence>MLDRIPKRDIFAWNALIRARLADRKPSEAILIYCQMLLRGVNADNHTFPRILNAARLGGAFFSGRQVHGHVLKLGLGSDDFVVTALVSMYGDLDGPCSARKILDGSSRRNPVSWTLLMGMYSDQEKPNLALKVFYEMAAAGVPLDSVALATALGASGRLRSVLDGKKIHDLARKSGLELHPLVANVLVKMYFDCEVPGDARALFDRMPAKDMVSWTTVISGAVHTGAFNEGLKLFRELCAEGRKPDHFTVSSVLPACARMSASRHGREIHGYTIRHGVGAGLPAVQNALMDMFVKSGRLESAQKIFFQMAEKDVVSWTVMIMGYSLHGRGEDGVKLFREMERDPAGVAPDAAAYYAVLHACHTACMVEQGRFFFGRIRKPGVEHVALLAGLLARAGKFEAARTFVEKRRMEDRPEVLRAVLDGCRIHRNLPMGKRTAEKLAELEPLNAENYVLLSNIHAAGGRWGSVEGLRRTIRDMGLRTKQACSWIEVGGKFHVFRVGDVFHPRSVRIRWELDRMMEKMREEGLSLDADFSLHDVDEERESIPAGHSELLAIAFGLISTPVGAVIRVTKNLRLCRSCHASAKHISWLTGRDILLKDPLRFHHFRDGECSCRDLW</sequence>
<dbReference type="PANTHER" id="PTHR47926">
    <property type="entry name" value="PENTATRICOPEPTIDE REPEAT-CONTAINING PROTEIN"/>
    <property type="match status" value="1"/>
</dbReference>
<dbReference type="InterPro" id="IPR011990">
    <property type="entry name" value="TPR-like_helical_dom_sf"/>
</dbReference>
<dbReference type="Pfam" id="PF13041">
    <property type="entry name" value="PPR_2"/>
    <property type="match status" value="2"/>
</dbReference>
<accession>A0A7I8KEE0</accession>
<dbReference type="PANTHER" id="PTHR47926:SF452">
    <property type="entry name" value="PENTATRICOPEPTIDE REPEAT-CONTAINING PROTEIN"/>
    <property type="match status" value="1"/>
</dbReference>
<dbReference type="Gene3D" id="1.25.40.10">
    <property type="entry name" value="Tetratricopeptide repeat domain"/>
    <property type="match status" value="3"/>
</dbReference>
<dbReference type="InterPro" id="IPR046960">
    <property type="entry name" value="PPR_At4g14850-like_plant"/>
</dbReference>
<organism evidence="4 5">
    <name type="scientific">Spirodela intermedia</name>
    <name type="common">Intermediate duckweed</name>
    <dbReference type="NCBI Taxonomy" id="51605"/>
    <lineage>
        <taxon>Eukaryota</taxon>
        <taxon>Viridiplantae</taxon>
        <taxon>Streptophyta</taxon>
        <taxon>Embryophyta</taxon>
        <taxon>Tracheophyta</taxon>
        <taxon>Spermatophyta</taxon>
        <taxon>Magnoliopsida</taxon>
        <taxon>Liliopsida</taxon>
        <taxon>Araceae</taxon>
        <taxon>Lemnoideae</taxon>
        <taxon>Spirodela</taxon>
    </lineage>
</organism>
<dbReference type="GO" id="GO:0008270">
    <property type="term" value="F:zinc ion binding"/>
    <property type="evidence" value="ECO:0007669"/>
    <property type="project" value="InterPro"/>
</dbReference>
<dbReference type="InterPro" id="IPR046848">
    <property type="entry name" value="E_motif"/>
</dbReference>
<evidence type="ECO:0000313" key="4">
    <source>
        <dbReference type="EMBL" id="CAA7396013.1"/>
    </source>
</evidence>
<dbReference type="PROSITE" id="PS51375">
    <property type="entry name" value="PPR"/>
    <property type="match status" value="4"/>
</dbReference>
<feature type="repeat" description="PPR" evidence="2">
    <location>
        <begin position="9"/>
        <end position="43"/>
    </location>
</feature>
<feature type="repeat" description="PPR" evidence="2">
    <location>
        <begin position="313"/>
        <end position="343"/>
    </location>
</feature>
<evidence type="ECO:0000256" key="2">
    <source>
        <dbReference type="PROSITE-ProRule" id="PRU00708"/>
    </source>
</evidence>
<dbReference type="Pfam" id="PF14432">
    <property type="entry name" value="DYW_deaminase"/>
    <property type="match status" value="1"/>
</dbReference>
<protein>
    <recommendedName>
        <fullName evidence="3">DYW domain-containing protein</fullName>
    </recommendedName>
</protein>
<evidence type="ECO:0000256" key="1">
    <source>
        <dbReference type="ARBA" id="ARBA00022737"/>
    </source>
</evidence>
<evidence type="ECO:0000313" key="5">
    <source>
        <dbReference type="Proteomes" id="UP000663760"/>
    </source>
</evidence>
<name>A0A7I8KEE0_SPIIN</name>
<dbReference type="FunFam" id="1.25.40.10:FF:000073">
    <property type="entry name" value="Pentatricopeptide repeat-containing protein chloroplastic"/>
    <property type="match status" value="1"/>
</dbReference>
<dbReference type="FunFam" id="1.25.40.10:FF:000090">
    <property type="entry name" value="Pentatricopeptide repeat-containing protein, chloroplastic"/>
    <property type="match status" value="1"/>
</dbReference>
<feature type="repeat" description="PPR" evidence="2">
    <location>
        <begin position="211"/>
        <end position="245"/>
    </location>
</feature>
<proteinExistence type="predicted"/>
<dbReference type="AlphaFoldDB" id="A0A7I8KEE0"/>
<dbReference type="OrthoDB" id="743409at2759"/>
<dbReference type="NCBIfam" id="TIGR00756">
    <property type="entry name" value="PPR"/>
    <property type="match status" value="2"/>
</dbReference>
<dbReference type="GO" id="GO:0009451">
    <property type="term" value="P:RNA modification"/>
    <property type="evidence" value="ECO:0007669"/>
    <property type="project" value="InterPro"/>
</dbReference>